<sequence>ALLPRIQRFRSRRHSLTFHLSLPRRFRGTGQPGQEMVICRLPAQFFTGTKDISHPIRPLPCAITSLSPSKTVDLVESRMFMLGMGYVGQFFGQQLKNEGWVVKGTCRSSRKKKELEEIGFDAFVFNASEPESSVLSSVSSCTHLLVSIPPVPGLGDPLLKHGELLRGALGDGSLQWLCYLSSTGVYGDCSGAWVDEDYLANPSIEPAKSRLLAENEWLSFGDSLGLSTQVLRLGGIYGPGRSAIDTMIKQQPLTSRQKMRSSKRYTSRVHVEDICQALRATIEMPSIRRIYNVVDDDPAPREEVFAYAEDLVEKKWPGFIEQAPLTPKEDKPCVFGKRSSRGEKRVSNARMKSELGVKLRHPSYRSGLLSITEQLTL</sequence>
<dbReference type="GO" id="GO:0016853">
    <property type="term" value="F:isomerase activity"/>
    <property type="evidence" value="ECO:0007669"/>
    <property type="project" value="UniProtKB-KW"/>
</dbReference>
<comment type="caution">
    <text evidence="5">The sequence shown here is derived from an EMBL/GenBank/DDBJ whole genome shotgun (WGS) entry which is preliminary data.</text>
</comment>
<evidence type="ECO:0000256" key="1">
    <source>
        <dbReference type="ARBA" id="ARBA00007637"/>
    </source>
</evidence>
<dbReference type="Proteomes" id="UP001154282">
    <property type="component" value="Unassembled WGS sequence"/>
</dbReference>
<evidence type="ECO:0000313" key="6">
    <source>
        <dbReference type="Proteomes" id="UP001154282"/>
    </source>
</evidence>
<dbReference type="EMBL" id="CAMGYJ010000006">
    <property type="protein sequence ID" value="CAI0436039.1"/>
    <property type="molecule type" value="Genomic_DNA"/>
</dbReference>
<keyword evidence="2" id="KW-0520">NAD</keyword>
<reference evidence="5" key="1">
    <citation type="submission" date="2022-08" db="EMBL/GenBank/DDBJ databases">
        <authorList>
            <person name="Gutierrez-Valencia J."/>
        </authorList>
    </citation>
    <scope>NUCLEOTIDE SEQUENCE</scope>
</reference>
<evidence type="ECO:0000313" key="5">
    <source>
        <dbReference type="EMBL" id="CAI0436039.1"/>
    </source>
</evidence>
<feature type="non-terminal residue" evidence="5">
    <location>
        <position position="1"/>
    </location>
</feature>
<accession>A0AAV0LQJ8</accession>
<keyword evidence="3" id="KW-0413">Isomerase</keyword>
<protein>
    <recommendedName>
        <fullName evidence="4">NAD-dependent epimerase/dehydratase domain-containing protein</fullName>
    </recommendedName>
</protein>
<evidence type="ECO:0000256" key="3">
    <source>
        <dbReference type="ARBA" id="ARBA00023235"/>
    </source>
</evidence>
<name>A0AAV0LQJ8_9ROSI</name>
<evidence type="ECO:0000259" key="4">
    <source>
        <dbReference type="Pfam" id="PF01370"/>
    </source>
</evidence>
<dbReference type="PANTHER" id="PTHR43574">
    <property type="entry name" value="EPIMERASE-RELATED"/>
    <property type="match status" value="1"/>
</dbReference>
<dbReference type="CDD" id="cd05266">
    <property type="entry name" value="SDR_a4"/>
    <property type="match status" value="1"/>
</dbReference>
<organism evidence="5 6">
    <name type="scientific">Linum tenue</name>
    <dbReference type="NCBI Taxonomy" id="586396"/>
    <lineage>
        <taxon>Eukaryota</taxon>
        <taxon>Viridiplantae</taxon>
        <taxon>Streptophyta</taxon>
        <taxon>Embryophyta</taxon>
        <taxon>Tracheophyta</taxon>
        <taxon>Spermatophyta</taxon>
        <taxon>Magnoliopsida</taxon>
        <taxon>eudicotyledons</taxon>
        <taxon>Gunneridae</taxon>
        <taxon>Pentapetalae</taxon>
        <taxon>rosids</taxon>
        <taxon>fabids</taxon>
        <taxon>Malpighiales</taxon>
        <taxon>Linaceae</taxon>
        <taxon>Linum</taxon>
    </lineage>
</organism>
<gene>
    <name evidence="5" type="ORF">LITE_LOCUS24919</name>
</gene>
<feature type="domain" description="NAD-dependent epimerase/dehydratase" evidence="4">
    <location>
        <begin position="177"/>
        <end position="293"/>
    </location>
</feature>
<dbReference type="AlphaFoldDB" id="A0AAV0LQJ8"/>
<comment type="similarity">
    <text evidence="1">Belongs to the NAD(P)-dependent epimerase/dehydratase family.</text>
</comment>
<dbReference type="SUPFAM" id="SSF51735">
    <property type="entry name" value="NAD(P)-binding Rossmann-fold domains"/>
    <property type="match status" value="1"/>
</dbReference>
<evidence type="ECO:0000256" key="2">
    <source>
        <dbReference type="ARBA" id="ARBA00023027"/>
    </source>
</evidence>
<dbReference type="Pfam" id="PF01370">
    <property type="entry name" value="Epimerase"/>
    <property type="match status" value="1"/>
</dbReference>
<keyword evidence="6" id="KW-1185">Reference proteome</keyword>
<dbReference type="Gene3D" id="3.40.50.720">
    <property type="entry name" value="NAD(P)-binding Rossmann-like Domain"/>
    <property type="match status" value="1"/>
</dbReference>
<proteinExistence type="inferred from homology"/>
<dbReference type="InterPro" id="IPR001509">
    <property type="entry name" value="Epimerase_deHydtase"/>
</dbReference>
<dbReference type="InterPro" id="IPR036291">
    <property type="entry name" value="NAD(P)-bd_dom_sf"/>
</dbReference>